<dbReference type="EMBL" id="CP000137">
    <property type="protein sequence ID" value="ABC93595.1"/>
    <property type="molecule type" value="Genomic_DNA"/>
</dbReference>
<keyword evidence="2" id="KW-0808">Transferase</keyword>
<proteinExistence type="predicted"/>
<protein>
    <submittedName>
        <fullName evidence="2">Probable methyltransferase protein</fullName>
    </submittedName>
</protein>
<dbReference type="InterPro" id="IPR041698">
    <property type="entry name" value="Methyltransf_25"/>
</dbReference>
<dbReference type="Gene3D" id="3.40.50.150">
    <property type="entry name" value="Vaccinia Virus protein VP39"/>
    <property type="match status" value="1"/>
</dbReference>
<feature type="domain" description="Methyltransferase" evidence="1">
    <location>
        <begin position="69"/>
        <end position="162"/>
    </location>
</feature>
<sequence>MLCPRSGGQGDGTTGPQANAIREVRKMHDDGFFDDEVAATYDDADGISALEVVDPAVDLLAEYAGGGRVLEFAIGTGRLALPLARKGIEVEGIELSRAMVSRLRAKEGGTDIPVVIGDMATTRVDRRFSLVYLAFNTINNLTSQEAQVACFLNAAAHLETGGHFLIEVGVPPLQRLPLGETILAFDRTETHWGVDEYDVVSQNFTSHHIRIRDGNYRRFSVPFRYAWPAEFDLMARLAGLKLKDRWGGWKKEPFTKVSDQHVSVWQKIAG</sequence>
<dbReference type="Proteomes" id="UP000001936">
    <property type="component" value="Plasmid p42e"/>
</dbReference>
<dbReference type="HOGENOM" id="CLU_069129_4_0_5"/>
<gene>
    <name evidence="2" type="ordered locus">RHE_PE00158</name>
</gene>
<dbReference type="KEGG" id="ret:RHE_PE00158"/>
<organism evidence="2 3">
    <name type="scientific">Rhizobium etli (strain ATCC 51251 / DSM 11541 / JCM 21823 / NBRC 15573 / CFN 42)</name>
    <dbReference type="NCBI Taxonomy" id="347834"/>
    <lineage>
        <taxon>Bacteria</taxon>
        <taxon>Pseudomonadati</taxon>
        <taxon>Pseudomonadota</taxon>
        <taxon>Alphaproteobacteria</taxon>
        <taxon>Hyphomicrobiales</taxon>
        <taxon>Rhizobiaceae</taxon>
        <taxon>Rhizobium/Agrobacterium group</taxon>
        <taxon>Rhizobium</taxon>
    </lineage>
</organism>
<evidence type="ECO:0000313" key="3">
    <source>
        <dbReference type="Proteomes" id="UP000001936"/>
    </source>
</evidence>
<dbReference type="SUPFAM" id="SSF53335">
    <property type="entry name" value="S-adenosyl-L-methionine-dependent methyltransferases"/>
    <property type="match status" value="1"/>
</dbReference>
<dbReference type="Pfam" id="PF13649">
    <property type="entry name" value="Methyltransf_25"/>
    <property type="match status" value="1"/>
</dbReference>
<dbReference type="GO" id="GO:0032259">
    <property type="term" value="P:methylation"/>
    <property type="evidence" value="ECO:0007669"/>
    <property type="project" value="UniProtKB-KW"/>
</dbReference>
<reference evidence="2 3" key="1">
    <citation type="journal article" date="2006" name="Proc. Natl. Acad. Sci. U.S.A.">
        <title>The partitioned Rhizobium etli genome: genetic and metabolic redundancy in seven interacting replicons.</title>
        <authorList>
            <person name="Gonzalez V."/>
            <person name="Santamaria R.I."/>
            <person name="Bustos P."/>
            <person name="Hernandez-Gonzalez I."/>
            <person name="Medrano-Soto A."/>
            <person name="Moreno-Hagelsieb G."/>
            <person name="Janga S.C."/>
            <person name="Ramirez M.A."/>
            <person name="Jimenez-Jacinto V."/>
            <person name="Collado-Vides J."/>
            <person name="Davila G."/>
        </authorList>
    </citation>
    <scope>NUCLEOTIDE SEQUENCE [LARGE SCALE GENOMIC DNA]</scope>
    <source>
        <strain evidence="3">ATCC 51251 / DSM 11541 / JCM 21823 / NBRC 15573 / CFN 42</strain>
    </source>
</reference>
<dbReference type="GO" id="GO:0008168">
    <property type="term" value="F:methyltransferase activity"/>
    <property type="evidence" value="ECO:0007669"/>
    <property type="project" value="UniProtKB-KW"/>
</dbReference>
<dbReference type="AlphaFoldDB" id="Q2K0E9"/>
<keyword evidence="3" id="KW-1185">Reference proteome</keyword>
<geneLocation type="plasmid" evidence="2 3">
    <name>p42e</name>
</geneLocation>
<name>Q2K0E9_RHIEC</name>
<evidence type="ECO:0000313" key="2">
    <source>
        <dbReference type="EMBL" id="ABC93595.1"/>
    </source>
</evidence>
<dbReference type="CDD" id="cd02440">
    <property type="entry name" value="AdoMet_MTases"/>
    <property type="match status" value="1"/>
</dbReference>
<keyword evidence="2" id="KW-0614">Plasmid</keyword>
<keyword evidence="2" id="KW-0489">Methyltransferase</keyword>
<accession>Q2K0E9</accession>
<evidence type="ECO:0000259" key="1">
    <source>
        <dbReference type="Pfam" id="PF13649"/>
    </source>
</evidence>
<dbReference type="InterPro" id="IPR029063">
    <property type="entry name" value="SAM-dependent_MTases_sf"/>
</dbReference>